<dbReference type="Pfam" id="PF01328">
    <property type="entry name" value="Peroxidase_2"/>
    <property type="match status" value="1"/>
</dbReference>
<evidence type="ECO:0000313" key="10">
    <source>
        <dbReference type="EMBL" id="KAF3069966.1"/>
    </source>
</evidence>
<keyword evidence="2 10" id="KW-0575">Peroxidase</keyword>
<keyword evidence="11" id="KW-1185">Reference proteome</keyword>
<dbReference type="Gene3D" id="1.10.489.10">
    <property type="entry name" value="Chloroperoxidase-like"/>
    <property type="match status" value="1"/>
</dbReference>
<organism evidence="10 11">
    <name type="scientific">Trichoderma lentiforme</name>
    <dbReference type="NCBI Taxonomy" id="1567552"/>
    <lineage>
        <taxon>Eukaryota</taxon>
        <taxon>Fungi</taxon>
        <taxon>Dikarya</taxon>
        <taxon>Ascomycota</taxon>
        <taxon>Pezizomycotina</taxon>
        <taxon>Sordariomycetes</taxon>
        <taxon>Hypocreomycetidae</taxon>
        <taxon>Hypocreales</taxon>
        <taxon>Hypocreaceae</taxon>
        <taxon>Trichoderma</taxon>
    </lineage>
</organism>
<evidence type="ECO:0000256" key="6">
    <source>
        <dbReference type="ARBA" id="ARBA00023004"/>
    </source>
</evidence>
<comment type="similarity">
    <text evidence="7">Belongs to the chloroperoxidase family.</text>
</comment>
<evidence type="ECO:0000259" key="9">
    <source>
        <dbReference type="PROSITE" id="PS51405"/>
    </source>
</evidence>
<keyword evidence="6" id="KW-0408">Iron</keyword>
<accession>A0A9P5CDT1</accession>
<dbReference type="EMBL" id="QLNT01000011">
    <property type="protein sequence ID" value="KAF3069966.1"/>
    <property type="molecule type" value="Genomic_DNA"/>
</dbReference>
<gene>
    <name evidence="10" type="ORF">CFAM422_006874</name>
</gene>
<name>A0A9P5CDT1_9HYPO</name>
<dbReference type="AlphaFoldDB" id="A0A9P5CDT1"/>
<dbReference type="InterPro" id="IPR036851">
    <property type="entry name" value="Chloroperoxidase-like_sf"/>
</dbReference>
<feature type="domain" description="Heme haloperoxidase family profile" evidence="9">
    <location>
        <begin position="33"/>
        <end position="244"/>
    </location>
</feature>
<evidence type="ECO:0000256" key="1">
    <source>
        <dbReference type="ARBA" id="ARBA00001970"/>
    </source>
</evidence>
<comment type="caution">
    <text evidence="10">The sequence shown here is derived from an EMBL/GenBank/DDBJ whole genome shotgun (WGS) entry which is preliminary data.</text>
</comment>
<keyword evidence="8" id="KW-0732">Signal</keyword>
<evidence type="ECO:0000256" key="4">
    <source>
        <dbReference type="ARBA" id="ARBA00022723"/>
    </source>
</evidence>
<evidence type="ECO:0000256" key="3">
    <source>
        <dbReference type="ARBA" id="ARBA00022617"/>
    </source>
</evidence>
<dbReference type="PANTHER" id="PTHR33577">
    <property type="entry name" value="STERIGMATOCYSTIN BIOSYNTHESIS PEROXIDASE STCC-RELATED"/>
    <property type="match status" value="1"/>
</dbReference>
<evidence type="ECO:0000256" key="2">
    <source>
        <dbReference type="ARBA" id="ARBA00022559"/>
    </source>
</evidence>
<evidence type="ECO:0000256" key="5">
    <source>
        <dbReference type="ARBA" id="ARBA00023002"/>
    </source>
</evidence>
<protein>
    <submittedName>
        <fullName evidence="10">Sterigmatocystin biosynthesis peroxidase stcC</fullName>
    </submittedName>
</protein>
<reference evidence="10 11" key="1">
    <citation type="submission" date="2018-06" db="EMBL/GenBank/DDBJ databases">
        <title>Genome analysis of cellulolytic fungus Trichoderma lentiforme CFAM-422.</title>
        <authorList>
            <person name="Steindorff A.S."/>
            <person name="Formighieri E.F."/>
            <person name="Midorikawa G.E.O."/>
            <person name="Tamietti M.S."/>
            <person name="Ramos E.Z."/>
            <person name="Silva A.S."/>
            <person name="Bon E.P.S."/>
            <person name="Mendes T.D."/>
            <person name="Damaso M.C.T."/>
            <person name="Favaro L.C.L."/>
        </authorList>
    </citation>
    <scope>NUCLEOTIDE SEQUENCE [LARGE SCALE GENOMIC DNA]</scope>
    <source>
        <strain evidence="10 11">CFAM-422</strain>
    </source>
</reference>
<feature type="chain" id="PRO_5040114205" evidence="8">
    <location>
        <begin position="24"/>
        <end position="298"/>
    </location>
</feature>
<keyword evidence="3" id="KW-0349">Heme</keyword>
<dbReference type="SUPFAM" id="SSF47571">
    <property type="entry name" value="Cloroperoxidase"/>
    <property type="match status" value="1"/>
</dbReference>
<keyword evidence="4" id="KW-0479">Metal-binding</keyword>
<feature type="signal peptide" evidence="8">
    <location>
        <begin position="1"/>
        <end position="23"/>
    </location>
</feature>
<evidence type="ECO:0000256" key="8">
    <source>
        <dbReference type="SAM" id="SignalP"/>
    </source>
</evidence>
<evidence type="ECO:0000313" key="11">
    <source>
        <dbReference type="Proteomes" id="UP000801864"/>
    </source>
</evidence>
<evidence type="ECO:0000256" key="7">
    <source>
        <dbReference type="ARBA" id="ARBA00025795"/>
    </source>
</evidence>
<dbReference type="Proteomes" id="UP000801864">
    <property type="component" value="Unassembled WGS sequence"/>
</dbReference>
<proteinExistence type="inferred from homology"/>
<dbReference type="PROSITE" id="PS51405">
    <property type="entry name" value="HEME_HALOPEROXIDASE"/>
    <property type="match status" value="1"/>
</dbReference>
<dbReference type="GO" id="GO:0004601">
    <property type="term" value="F:peroxidase activity"/>
    <property type="evidence" value="ECO:0007669"/>
    <property type="project" value="UniProtKB-KW"/>
</dbReference>
<keyword evidence="5" id="KW-0560">Oxidoreductase</keyword>
<sequence>MKYLLSLVTISTLSSIGATQLLGLPIFNPFDPKFNDWQPAGPDDSRGPCPGLNSLANHGFLPHSGKNITVIDLIRGTYLGLGVSPEISIVVGVAELIKSYRLAAFDLHELSNHGFIDHDCSLSRADIGEGNNNDFNETIWSVPLEVLMNYTIITPQAIGAARSARDLFDIAHNPNQQCGARSIAIGALENGLLIQSLGGKPKLEWVRSIFEQQRIPTNLGFRPKPIVLNNAVGVATVGLESLLSQPNLTELMGNVVIKTPMDLLAEVFPVKDYDLTYILKVLGLAGFPAADLSFLKGL</sequence>
<dbReference type="PANTHER" id="PTHR33577:SF19">
    <property type="entry name" value="HEME HALOPEROXIDASE FAMILY PROFILE DOMAIN-CONTAINING PROTEIN-RELATED"/>
    <property type="match status" value="1"/>
</dbReference>
<dbReference type="InterPro" id="IPR000028">
    <property type="entry name" value="Chloroperoxidase"/>
</dbReference>
<comment type="cofactor">
    <cofactor evidence="1">
        <name>heme b</name>
        <dbReference type="ChEBI" id="CHEBI:60344"/>
    </cofactor>
</comment>
<dbReference type="GO" id="GO:0046872">
    <property type="term" value="F:metal ion binding"/>
    <property type="evidence" value="ECO:0007669"/>
    <property type="project" value="UniProtKB-KW"/>
</dbReference>